<dbReference type="AlphaFoldDB" id="A0A067MGU9"/>
<feature type="region of interest" description="Disordered" evidence="1">
    <location>
        <begin position="1"/>
        <end position="35"/>
    </location>
</feature>
<dbReference type="HOGENOM" id="CLU_3106025_0_0_1"/>
<accession>A0A067MGU9</accession>
<dbReference type="InParanoid" id="A0A067MGU9"/>
<organism evidence="2 3">
    <name type="scientific">Botryobasidium botryosum (strain FD-172 SS1)</name>
    <dbReference type="NCBI Taxonomy" id="930990"/>
    <lineage>
        <taxon>Eukaryota</taxon>
        <taxon>Fungi</taxon>
        <taxon>Dikarya</taxon>
        <taxon>Basidiomycota</taxon>
        <taxon>Agaricomycotina</taxon>
        <taxon>Agaricomycetes</taxon>
        <taxon>Cantharellales</taxon>
        <taxon>Botryobasidiaceae</taxon>
        <taxon>Botryobasidium</taxon>
    </lineage>
</organism>
<protein>
    <submittedName>
        <fullName evidence="2">Uncharacterized protein</fullName>
    </submittedName>
</protein>
<keyword evidence="3" id="KW-1185">Reference proteome</keyword>
<dbReference type="Proteomes" id="UP000027195">
    <property type="component" value="Unassembled WGS sequence"/>
</dbReference>
<evidence type="ECO:0000313" key="2">
    <source>
        <dbReference type="EMBL" id="KDQ11122.1"/>
    </source>
</evidence>
<gene>
    <name evidence="2" type="ORF">BOTBODRAFT_35656</name>
</gene>
<proteinExistence type="predicted"/>
<evidence type="ECO:0000256" key="1">
    <source>
        <dbReference type="SAM" id="MobiDB-lite"/>
    </source>
</evidence>
<name>A0A067MGU9_BOTB1</name>
<sequence>MPPRQASTGALAPPPPPLRASTQSPDYCLPAPPAVRQDPALVPQARFSSLW</sequence>
<dbReference type="EMBL" id="KL198061">
    <property type="protein sequence ID" value="KDQ11122.1"/>
    <property type="molecule type" value="Genomic_DNA"/>
</dbReference>
<reference evidence="3" key="1">
    <citation type="journal article" date="2014" name="Proc. Natl. Acad. Sci. U.S.A.">
        <title>Extensive sampling of basidiomycete genomes demonstrates inadequacy of the white-rot/brown-rot paradigm for wood decay fungi.</title>
        <authorList>
            <person name="Riley R."/>
            <person name="Salamov A.A."/>
            <person name="Brown D.W."/>
            <person name="Nagy L.G."/>
            <person name="Floudas D."/>
            <person name="Held B.W."/>
            <person name="Levasseur A."/>
            <person name="Lombard V."/>
            <person name="Morin E."/>
            <person name="Otillar R."/>
            <person name="Lindquist E.A."/>
            <person name="Sun H."/>
            <person name="LaButti K.M."/>
            <person name="Schmutz J."/>
            <person name="Jabbour D."/>
            <person name="Luo H."/>
            <person name="Baker S.E."/>
            <person name="Pisabarro A.G."/>
            <person name="Walton J.D."/>
            <person name="Blanchette R.A."/>
            <person name="Henrissat B."/>
            <person name="Martin F."/>
            <person name="Cullen D."/>
            <person name="Hibbett D.S."/>
            <person name="Grigoriev I.V."/>
        </authorList>
    </citation>
    <scope>NUCLEOTIDE SEQUENCE [LARGE SCALE GENOMIC DNA]</scope>
    <source>
        <strain evidence="3">FD-172 SS1</strain>
    </source>
</reference>
<evidence type="ECO:0000313" key="3">
    <source>
        <dbReference type="Proteomes" id="UP000027195"/>
    </source>
</evidence>